<gene>
    <name evidence="2" type="ORF">LCMiAC01_03260</name>
</gene>
<dbReference type="PROSITE" id="PS50012">
    <property type="entry name" value="RCC1_3"/>
    <property type="match status" value="1"/>
</dbReference>
<name>A0A481YZK8_9VIRU</name>
<dbReference type="InterPro" id="IPR051709">
    <property type="entry name" value="Ub-ligase/GTPase-reg"/>
</dbReference>
<protein>
    <submittedName>
        <fullName evidence="2">Regulator of chromosome condensation protein</fullName>
    </submittedName>
</protein>
<evidence type="ECO:0000313" key="2">
    <source>
        <dbReference type="EMBL" id="QBK88648.1"/>
    </source>
</evidence>
<proteinExistence type="predicted"/>
<dbReference type="InterPro" id="IPR000408">
    <property type="entry name" value="Reg_chr_condens"/>
</dbReference>
<evidence type="ECO:0000256" key="1">
    <source>
        <dbReference type="ARBA" id="ARBA00022737"/>
    </source>
</evidence>
<dbReference type="SUPFAM" id="SSF50985">
    <property type="entry name" value="RCC1/BLIP-II"/>
    <property type="match status" value="1"/>
</dbReference>
<organism evidence="2">
    <name type="scientific">Mimivirus LCMiAC01</name>
    <dbReference type="NCBI Taxonomy" id="2506608"/>
    <lineage>
        <taxon>Viruses</taxon>
        <taxon>Varidnaviria</taxon>
        <taxon>Bamfordvirae</taxon>
        <taxon>Nucleocytoviricota</taxon>
        <taxon>Megaviricetes</taxon>
        <taxon>Imitervirales</taxon>
        <taxon>Mimiviridae</taxon>
        <taxon>Klosneuvirinae</taxon>
    </lineage>
</organism>
<dbReference type="PANTHER" id="PTHR45622:SF58">
    <property type="entry name" value="REGULATOR OF CHROMOSOME CONDENSATION DOMAIN-CONTAINING PROTEIN"/>
    <property type="match status" value="1"/>
</dbReference>
<keyword evidence="1" id="KW-0677">Repeat</keyword>
<dbReference type="Gene3D" id="2.130.10.30">
    <property type="entry name" value="Regulator of chromosome condensation 1/beta-lactamase-inhibitor protein II"/>
    <property type="match status" value="1"/>
</dbReference>
<dbReference type="PANTHER" id="PTHR45622">
    <property type="entry name" value="UBIQUITIN-PROTEIN LIGASE E3A-RELATED"/>
    <property type="match status" value="1"/>
</dbReference>
<accession>A0A481YZK8</accession>
<dbReference type="EMBL" id="MK500394">
    <property type="protein sequence ID" value="QBK88648.1"/>
    <property type="molecule type" value="Genomic_DNA"/>
</dbReference>
<reference evidence="2" key="1">
    <citation type="journal article" date="2019" name="MBio">
        <title>Virus Genomes from Deep Sea Sediments Expand the Ocean Megavirome and Support Independent Origins of Viral Gigantism.</title>
        <authorList>
            <person name="Backstrom D."/>
            <person name="Yutin N."/>
            <person name="Jorgensen S.L."/>
            <person name="Dharamshi J."/>
            <person name="Homa F."/>
            <person name="Zaremba-Niedwiedzka K."/>
            <person name="Spang A."/>
            <person name="Wolf Y.I."/>
            <person name="Koonin E.V."/>
            <person name="Ettema T.J."/>
        </authorList>
    </citation>
    <scope>NUCLEOTIDE SEQUENCE</scope>
</reference>
<sequence length="373" mass="42903">MLFGRDYVLYHLSNEDVYLGDGSFTGNTRKILSGVKQVDGYDDGAMFLMNDNTLYKYRIHMLGFEKISTIVLPSSVAHKTIKQIYCKSHNAGIIFTDKTICLWGTSYTQLGIDTKYMNTISLWDNKEGKAIQLALSDNYILALVVFDDKDDRSVCGDIYFCGSDYNLDHRVSCYNRKPKLIMIGYKLKGKVRSIECGKECSACITVDYDIYMWRMNRDGELGHSMGCYKPNWSPRRIIFSHSLSPPKCLLMSCGFNHTAAIFKKTEDGYSWYSVKTWGYNSQALDICSGGWKAQEPTEIRDDKIRQHLDNLNYTMLEKYETRVKIFTGNGITAIISDESDQVSSLQRLEDRNEFESSKIDEKMELLKYFKMIL</sequence>
<dbReference type="InterPro" id="IPR009091">
    <property type="entry name" value="RCC1/BLIP-II"/>
</dbReference>